<gene>
    <name evidence="6" type="ORF">DFQ01_11252</name>
</gene>
<evidence type="ECO:0000256" key="2">
    <source>
        <dbReference type="ARBA" id="ARBA00022729"/>
    </source>
</evidence>
<dbReference type="PANTHER" id="PTHR43649:SF33">
    <property type="entry name" value="POLYGALACTURONAN_RHAMNOGALACTURONAN-BINDING PROTEIN YTCQ"/>
    <property type="match status" value="1"/>
</dbReference>
<keyword evidence="3" id="KW-0472">Membrane</keyword>
<keyword evidence="4" id="KW-0564">Palmitate</keyword>
<evidence type="ECO:0000256" key="4">
    <source>
        <dbReference type="ARBA" id="ARBA00023139"/>
    </source>
</evidence>
<keyword evidence="5" id="KW-0449">Lipoprotein</keyword>
<accession>A0A2V2YV91</accession>
<dbReference type="Pfam" id="PF01547">
    <property type="entry name" value="SBP_bac_1"/>
    <property type="match status" value="1"/>
</dbReference>
<dbReference type="CDD" id="cd13580">
    <property type="entry name" value="PBP2_AlgQ_like_1"/>
    <property type="match status" value="1"/>
</dbReference>
<protein>
    <submittedName>
        <fullName evidence="6">Carbohydrate ABC transporter substrate-binding protein (CUT1 family)</fullName>
    </submittedName>
</protein>
<name>A0A2V2YV91_9BACL</name>
<dbReference type="Gene3D" id="3.40.190.10">
    <property type="entry name" value="Periplasmic binding protein-like II"/>
    <property type="match status" value="2"/>
</dbReference>
<dbReference type="AlphaFoldDB" id="A0A2V2YV91"/>
<dbReference type="SUPFAM" id="SSF53850">
    <property type="entry name" value="Periplasmic binding protein-like II"/>
    <property type="match status" value="1"/>
</dbReference>
<dbReference type="EMBL" id="QGTQ01000012">
    <property type="protein sequence ID" value="PWW00699.1"/>
    <property type="molecule type" value="Genomic_DNA"/>
</dbReference>
<evidence type="ECO:0000256" key="5">
    <source>
        <dbReference type="ARBA" id="ARBA00023288"/>
    </source>
</evidence>
<dbReference type="RefSeq" id="WP_245946735.1">
    <property type="nucleotide sequence ID" value="NZ_CP054612.1"/>
</dbReference>
<keyword evidence="2" id="KW-0732">Signal</keyword>
<keyword evidence="1" id="KW-1003">Cell membrane</keyword>
<comment type="caution">
    <text evidence="6">The sequence shown here is derived from an EMBL/GenBank/DDBJ whole genome shotgun (WGS) entry which is preliminary data.</text>
</comment>
<reference evidence="6 7" key="1">
    <citation type="submission" date="2018-05" db="EMBL/GenBank/DDBJ databases">
        <title>Genomic Encyclopedia of Type Strains, Phase III (KMG-III): the genomes of soil and plant-associated and newly described type strains.</title>
        <authorList>
            <person name="Whitman W."/>
        </authorList>
    </citation>
    <scope>NUCLEOTIDE SEQUENCE [LARGE SCALE GENOMIC DNA]</scope>
    <source>
        <strain evidence="6 7">CECT 5696</strain>
    </source>
</reference>
<dbReference type="InterPro" id="IPR050490">
    <property type="entry name" value="Bact_solute-bd_prot1"/>
</dbReference>
<evidence type="ECO:0000313" key="7">
    <source>
        <dbReference type="Proteomes" id="UP000246635"/>
    </source>
</evidence>
<sequence length="572" mass="64979">MNKTGNVLNRKPYIVSLLRKVSDFKFISTLSEIWSSEKSKHYPIKFHINKIMPAFVFFNKGELGRIGWIRWNQVRQTAILTVCSASLLLASTGCGIGQGSAKTASAAEDRPTISIMAPLHFPSPPSHDIIDRIEQQTNTNVEITWVPDGVYSDKMTAALTTSSLKKATFVKYTDYIFMADTMRSGVFWDISPYLDEFENLRHLDHNIMKQASVDGHIYGLYTERPSSRQGIIIRQDWLEHLHLKPPTTIDELYEVIRQFTYNDPDGNGVQDTIGLADRNDLVYGAFKTLGSYFGTPNNWDLKDGQFVPDFETQAYVDTMDFVRKLYDEKLINSDFAVTSKDIQRNLLITGKAGVYIGSMSDAQRLSTEAVAVNPNATFTLVNRIEGPQGYRIWSIPNYNGLYLFSKKAVKTEDELREVLAFFDRSMEKDVANMMLYGLEGRHYEERSGMAYLPESTSELRISEVNALYTLMIADLSNPNVMKAAQKEPLTEMADRLVADNEKFLVKDPSVSLHSKTNDEHGQELNTIITEATYNYMLGQIDLDGFRSEVEKWKRSGGTKVIDELREQYEGMQ</sequence>
<organism evidence="6 7">
    <name type="scientific">Paenibacillus cellulosilyticus</name>
    <dbReference type="NCBI Taxonomy" id="375489"/>
    <lineage>
        <taxon>Bacteria</taxon>
        <taxon>Bacillati</taxon>
        <taxon>Bacillota</taxon>
        <taxon>Bacilli</taxon>
        <taxon>Bacillales</taxon>
        <taxon>Paenibacillaceae</taxon>
        <taxon>Paenibacillus</taxon>
    </lineage>
</organism>
<evidence type="ECO:0000313" key="6">
    <source>
        <dbReference type="EMBL" id="PWW00699.1"/>
    </source>
</evidence>
<dbReference type="PANTHER" id="PTHR43649">
    <property type="entry name" value="ARABINOSE-BINDING PROTEIN-RELATED"/>
    <property type="match status" value="1"/>
</dbReference>
<proteinExistence type="predicted"/>
<dbReference type="Proteomes" id="UP000246635">
    <property type="component" value="Unassembled WGS sequence"/>
</dbReference>
<dbReference type="InterPro" id="IPR006059">
    <property type="entry name" value="SBP"/>
</dbReference>
<evidence type="ECO:0000256" key="3">
    <source>
        <dbReference type="ARBA" id="ARBA00023136"/>
    </source>
</evidence>
<evidence type="ECO:0000256" key="1">
    <source>
        <dbReference type="ARBA" id="ARBA00022475"/>
    </source>
</evidence>
<keyword evidence="7" id="KW-1185">Reference proteome</keyword>